<keyword evidence="4 9" id="KW-0812">Transmembrane</keyword>
<sequence>MSINHLIILLFIQANHFKMYNSLVIIRKVYSYHDEIHKNIWRMSEEIASRYFGNYQCVAVFGDMVHSRVKLGVPTIWVRIPLEKENDTDHYILKALNASCEAFIIQLAEPEPFIRKLLKLYKKATQRRNRKVLLLPKAASKDALNSDNVLKMKELTFLPDLVVAKLNTSSERETNFTIQLFTHKYVGKEDSESPVLLDVWSQGKFLSGRNLFPDKLSNLMGKPLKYATFTYPPYAITQEEANPPVYDGTEVSIALEFSKMCNGTSEFIVDSVNEFGEVWENDTGNGILGNVVEDRAYFGFGSLDLWLYEYQHLDLTYPYIRTAVTCLAPQPLRLPGWMTVILPFSLEMWWCLALFTVLAIVTHYLIDRASIALLKGTLEEQDLAEGASFGESTLLIVGLLLLQTPDDDIRHSGVRGPNRHVVNWLHVMFMLVTASYAGGLASVLTLPRYWPPIDTMADLAASNVPWAATHEAWAYVLRGATDYVTSHVYKQFHVYKKEELRRRSTSRDLAFAIERLPAGSDVLPAMSCNPLRRPRGHYAIGDFISEESVSYLRIMTEDVYWAHVTSYCRKGSPFLESYNRLVHRLIDSGLIRAWEGQVVRKFLPDRVQRAVRQSGDTVTEAEPAILEIQHVQGAYFILFFGLAASLIGFFGEIGVAHYRKKGKEHN</sequence>
<evidence type="ECO:0000256" key="2">
    <source>
        <dbReference type="ARBA" id="ARBA00008685"/>
    </source>
</evidence>
<accession>A0A7R9IYW4</accession>
<dbReference type="AlphaFoldDB" id="A0A7R9IYW4"/>
<organism evidence="11">
    <name type="scientific">Timema californicum</name>
    <name type="common">California timema</name>
    <name type="synonym">Walking stick</name>
    <dbReference type="NCBI Taxonomy" id="61474"/>
    <lineage>
        <taxon>Eukaryota</taxon>
        <taxon>Metazoa</taxon>
        <taxon>Ecdysozoa</taxon>
        <taxon>Arthropoda</taxon>
        <taxon>Hexapoda</taxon>
        <taxon>Insecta</taxon>
        <taxon>Pterygota</taxon>
        <taxon>Neoptera</taxon>
        <taxon>Polyneoptera</taxon>
        <taxon>Phasmatodea</taxon>
        <taxon>Timematodea</taxon>
        <taxon>Timematoidea</taxon>
        <taxon>Timematidae</taxon>
        <taxon>Timema</taxon>
    </lineage>
</organism>
<dbReference type="Gene3D" id="1.10.287.70">
    <property type="match status" value="1"/>
</dbReference>
<feature type="domain" description="Ionotropic glutamate receptor C-terminal" evidence="10">
    <location>
        <begin position="345"/>
        <end position="642"/>
    </location>
</feature>
<evidence type="ECO:0000256" key="6">
    <source>
        <dbReference type="ARBA" id="ARBA00023136"/>
    </source>
</evidence>
<dbReference type="GO" id="GO:0015276">
    <property type="term" value="F:ligand-gated monoatomic ion channel activity"/>
    <property type="evidence" value="ECO:0007669"/>
    <property type="project" value="InterPro"/>
</dbReference>
<reference evidence="11" key="1">
    <citation type="submission" date="2020-11" db="EMBL/GenBank/DDBJ databases">
        <authorList>
            <person name="Tran Van P."/>
        </authorList>
    </citation>
    <scope>NUCLEOTIDE SEQUENCE</scope>
</reference>
<dbReference type="GO" id="GO:0005886">
    <property type="term" value="C:plasma membrane"/>
    <property type="evidence" value="ECO:0007669"/>
    <property type="project" value="UniProtKB-SubCell"/>
</dbReference>
<keyword evidence="3" id="KW-1003">Cell membrane</keyword>
<comment type="similarity">
    <text evidence="2">Belongs to the glutamate-gated ion channel (TC 1.A.10.1) family.</text>
</comment>
<keyword evidence="6 9" id="KW-0472">Membrane</keyword>
<dbReference type="EMBL" id="OE179714">
    <property type="protein sequence ID" value="CAD7569553.1"/>
    <property type="molecule type" value="Genomic_DNA"/>
</dbReference>
<evidence type="ECO:0000256" key="8">
    <source>
        <dbReference type="ARBA" id="ARBA00023180"/>
    </source>
</evidence>
<dbReference type="PANTHER" id="PTHR42643:SF40">
    <property type="entry name" value="IONOTROPIC RECEPTOR 41A-RELATED"/>
    <property type="match status" value="1"/>
</dbReference>
<evidence type="ECO:0000256" key="9">
    <source>
        <dbReference type="SAM" id="Phobius"/>
    </source>
</evidence>
<protein>
    <submittedName>
        <fullName evidence="11">(California timema) hypothetical protein</fullName>
    </submittedName>
</protein>
<evidence type="ECO:0000256" key="7">
    <source>
        <dbReference type="ARBA" id="ARBA00023170"/>
    </source>
</evidence>
<dbReference type="InterPro" id="IPR052192">
    <property type="entry name" value="Insect_Ionotropic_Sensory_Rcpt"/>
</dbReference>
<keyword evidence="5 9" id="KW-1133">Transmembrane helix</keyword>
<feature type="transmembrane region" description="Helical" evidence="9">
    <location>
        <begin position="348"/>
        <end position="366"/>
    </location>
</feature>
<comment type="subcellular location">
    <subcellularLocation>
        <location evidence="1">Cell membrane</location>
        <topology evidence="1">Multi-pass membrane protein</topology>
    </subcellularLocation>
</comment>
<evidence type="ECO:0000259" key="10">
    <source>
        <dbReference type="Pfam" id="PF00060"/>
    </source>
</evidence>
<evidence type="ECO:0000256" key="5">
    <source>
        <dbReference type="ARBA" id="ARBA00022989"/>
    </source>
</evidence>
<proteinExistence type="inferred from homology"/>
<dbReference type="InterPro" id="IPR001320">
    <property type="entry name" value="Iontro_rcpt_C"/>
</dbReference>
<evidence type="ECO:0000256" key="4">
    <source>
        <dbReference type="ARBA" id="ARBA00022692"/>
    </source>
</evidence>
<feature type="transmembrane region" description="Helical" evidence="9">
    <location>
        <begin position="633"/>
        <end position="655"/>
    </location>
</feature>
<dbReference type="PANTHER" id="PTHR42643">
    <property type="entry name" value="IONOTROPIC RECEPTOR 20A-RELATED"/>
    <property type="match status" value="1"/>
</dbReference>
<evidence type="ECO:0000313" key="11">
    <source>
        <dbReference type="EMBL" id="CAD7569553.1"/>
    </source>
</evidence>
<dbReference type="SUPFAM" id="SSF53850">
    <property type="entry name" value="Periplasmic binding protein-like II"/>
    <property type="match status" value="1"/>
</dbReference>
<keyword evidence="8" id="KW-0325">Glycoprotein</keyword>
<feature type="transmembrane region" description="Helical" evidence="9">
    <location>
        <begin position="424"/>
        <end position="446"/>
    </location>
</feature>
<gene>
    <name evidence="11" type="ORF">TCMB3V08_LOCUS2288</name>
</gene>
<dbReference type="GO" id="GO:0050906">
    <property type="term" value="P:detection of stimulus involved in sensory perception"/>
    <property type="evidence" value="ECO:0007669"/>
    <property type="project" value="UniProtKB-ARBA"/>
</dbReference>
<name>A0A7R9IYW4_TIMCA</name>
<keyword evidence="7" id="KW-0675">Receptor</keyword>
<evidence type="ECO:0000256" key="1">
    <source>
        <dbReference type="ARBA" id="ARBA00004651"/>
    </source>
</evidence>
<evidence type="ECO:0000256" key="3">
    <source>
        <dbReference type="ARBA" id="ARBA00022475"/>
    </source>
</evidence>
<dbReference type="Pfam" id="PF00060">
    <property type="entry name" value="Lig_chan"/>
    <property type="match status" value="1"/>
</dbReference>
<dbReference type="Gene3D" id="3.40.190.10">
    <property type="entry name" value="Periplasmic binding protein-like II"/>
    <property type="match status" value="1"/>
</dbReference>